<sequence length="514" mass="53203">MGLGRTWSVALVGLTGHLVEVEAHAADGLPAFTLVGLPDASLSEARERVRAAVASCSIAWPARRRTINLSPASLPKAGSGFDLAIAVACLAAGGLPGAAEAGRVVHLGELGLDGRVHPVRGVLPAVAAAVAAGRADVVVPEGNAAEAELVPGARVHAVEHLAEVVLRYGGEARWPAAGHAAPPAPTASPPRARPPDLADVLGQDEARFALEVAAAGGHHLLLIGPPGAGKTMLAARLPGLLPDLSDAEAVEVTSVHSVAGTFDAAGGLLRRPPYEDPHHTATPAAVIGGGSGVPRPGAASRAHRGVLFLDEAPEFSPRVLETLRQPLEHGELVLHRARGAARYPARFQLVLAANPCPCGKAVGKGLACTCTAMARRRYLARLSGPLLDRIDIQVEVDAVTRAVLALAGPVEPSATVAERVARARAVQQERLAGTPWRTNAEVPGTWLRRHEGGLTRPVRTDLERALETGSLSLRGMDRVLRLAWTLADLGGRDRPGTDEVGAALSLRTRGGHHG</sequence>
<dbReference type="InterPro" id="IPR000523">
    <property type="entry name" value="Mg_chelatse_chII-like_cat_dom"/>
</dbReference>
<dbReference type="InterPro" id="IPR027417">
    <property type="entry name" value="P-loop_NTPase"/>
</dbReference>
<protein>
    <submittedName>
        <fullName evidence="4">YifB family Mg chelatase-like AAA ATPase</fullName>
    </submittedName>
</protein>
<comment type="caution">
    <text evidence="4">The sequence shown here is derived from an EMBL/GenBank/DDBJ whole genome shotgun (WGS) entry which is preliminary data.</text>
</comment>
<dbReference type="Proteomes" id="UP001595955">
    <property type="component" value="Unassembled WGS sequence"/>
</dbReference>
<gene>
    <name evidence="4" type="ORF">ACFO3F_12670</name>
</gene>
<evidence type="ECO:0000259" key="3">
    <source>
        <dbReference type="SMART" id="SM00382"/>
    </source>
</evidence>
<dbReference type="SMART" id="SM00382">
    <property type="entry name" value="AAA"/>
    <property type="match status" value="1"/>
</dbReference>
<dbReference type="Pfam" id="PF13335">
    <property type="entry name" value="Mg_chelatase_C"/>
    <property type="match status" value="1"/>
</dbReference>
<feature type="region of interest" description="Disordered" evidence="2">
    <location>
        <begin position="277"/>
        <end position="298"/>
    </location>
</feature>
<keyword evidence="5" id="KW-1185">Reference proteome</keyword>
<evidence type="ECO:0000256" key="1">
    <source>
        <dbReference type="ARBA" id="ARBA00006354"/>
    </source>
</evidence>
<dbReference type="InterPro" id="IPR025158">
    <property type="entry name" value="Mg_chelat-rel_C"/>
</dbReference>
<comment type="similarity">
    <text evidence="1">Belongs to the Mg-chelatase subunits D/I family. ComM subfamily.</text>
</comment>
<dbReference type="RefSeq" id="WP_122824559.1">
    <property type="nucleotide sequence ID" value="NZ_CP033325.1"/>
</dbReference>
<evidence type="ECO:0000256" key="2">
    <source>
        <dbReference type="SAM" id="MobiDB-lite"/>
    </source>
</evidence>
<dbReference type="PANTHER" id="PTHR32039:SF7">
    <property type="entry name" value="COMPETENCE PROTEIN COMM"/>
    <property type="match status" value="1"/>
</dbReference>
<accession>A0ABV9DBD4</accession>
<dbReference type="Pfam" id="PF13541">
    <property type="entry name" value="ChlI"/>
    <property type="match status" value="1"/>
</dbReference>
<dbReference type="InterPro" id="IPR045006">
    <property type="entry name" value="CHLI-like"/>
</dbReference>
<dbReference type="InterPro" id="IPR004482">
    <property type="entry name" value="Mg_chelat-rel"/>
</dbReference>
<organism evidence="4 5">
    <name type="scientific">Georgenia faecalis</name>
    <dbReference type="NCBI Taxonomy" id="2483799"/>
    <lineage>
        <taxon>Bacteria</taxon>
        <taxon>Bacillati</taxon>
        <taxon>Actinomycetota</taxon>
        <taxon>Actinomycetes</taxon>
        <taxon>Micrococcales</taxon>
        <taxon>Bogoriellaceae</taxon>
        <taxon>Georgenia</taxon>
    </lineage>
</organism>
<dbReference type="CDD" id="cd00009">
    <property type="entry name" value="AAA"/>
    <property type="match status" value="1"/>
</dbReference>
<feature type="domain" description="AAA+ ATPase" evidence="3">
    <location>
        <begin position="216"/>
        <end position="400"/>
    </location>
</feature>
<evidence type="ECO:0000313" key="5">
    <source>
        <dbReference type="Proteomes" id="UP001595955"/>
    </source>
</evidence>
<dbReference type="NCBIfam" id="TIGR00368">
    <property type="entry name" value="YifB family Mg chelatase-like AAA ATPase"/>
    <property type="match status" value="1"/>
</dbReference>
<dbReference type="Gene3D" id="3.30.230.10">
    <property type="match status" value="1"/>
</dbReference>
<dbReference type="Pfam" id="PF01078">
    <property type="entry name" value="Mg_chelatase"/>
    <property type="match status" value="1"/>
</dbReference>
<dbReference type="InterPro" id="IPR020568">
    <property type="entry name" value="Ribosomal_Su5_D2-typ_SF"/>
</dbReference>
<evidence type="ECO:0000313" key="4">
    <source>
        <dbReference type="EMBL" id="MFC4556105.1"/>
    </source>
</evidence>
<dbReference type="InterPro" id="IPR014721">
    <property type="entry name" value="Ribsml_uS5_D2-typ_fold_subgr"/>
</dbReference>
<dbReference type="InterPro" id="IPR003593">
    <property type="entry name" value="AAA+_ATPase"/>
</dbReference>
<proteinExistence type="inferred from homology"/>
<dbReference type="SUPFAM" id="SSF54211">
    <property type="entry name" value="Ribosomal protein S5 domain 2-like"/>
    <property type="match status" value="1"/>
</dbReference>
<dbReference type="Gene3D" id="3.40.50.300">
    <property type="entry name" value="P-loop containing nucleotide triphosphate hydrolases"/>
    <property type="match status" value="1"/>
</dbReference>
<name>A0ABV9DBD4_9MICO</name>
<dbReference type="SUPFAM" id="SSF52540">
    <property type="entry name" value="P-loop containing nucleoside triphosphate hydrolases"/>
    <property type="match status" value="1"/>
</dbReference>
<reference evidence="5" key="1">
    <citation type="journal article" date="2019" name="Int. J. Syst. Evol. Microbiol.">
        <title>The Global Catalogue of Microorganisms (GCM) 10K type strain sequencing project: providing services to taxonomists for standard genome sequencing and annotation.</title>
        <authorList>
            <consortium name="The Broad Institute Genomics Platform"/>
            <consortium name="The Broad Institute Genome Sequencing Center for Infectious Disease"/>
            <person name="Wu L."/>
            <person name="Ma J."/>
        </authorList>
    </citation>
    <scope>NUCLEOTIDE SEQUENCE [LARGE SCALE GENOMIC DNA]</scope>
    <source>
        <strain evidence="5">JCM 3369</strain>
    </source>
</reference>
<dbReference type="EMBL" id="JBHSGF010000009">
    <property type="protein sequence ID" value="MFC4556105.1"/>
    <property type="molecule type" value="Genomic_DNA"/>
</dbReference>
<dbReference type="PANTHER" id="PTHR32039">
    <property type="entry name" value="MAGNESIUM-CHELATASE SUBUNIT CHLI"/>
    <property type="match status" value="1"/>
</dbReference>